<dbReference type="Proteomes" id="UP001165960">
    <property type="component" value="Unassembled WGS sequence"/>
</dbReference>
<gene>
    <name evidence="1" type="ORF">DSO57_1036548</name>
</gene>
<comment type="caution">
    <text evidence="1">The sequence shown here is derived from an EMBL/GenBank/DDBJ whole genome shotgun (WGS) entry which is preliminary data.</text>
</comment>
<keyword evidence="2" id="KW-1185">Reference proteome</keyword>
<protein>
    <submittedName>
        <fullName evidence="1">Uncharacterized protein</fullName>
    </submittedName>
</protein>
<evidence type="ECO:0000313" key="1">
    <source>
        <dbReference type="EMBL" id="KAJ9067695.1"/>
    </source>
</evidence>
<proteinExistence type="predicted"/>
<dbReference type="EMBL" id="QTSX02003905">
    <property type="protein sequence ID" value="KAJ9067695.1"/>
    <property type="molecule type" value="Genomic_DNA"/>
</dbReference>
<accession>A0ACC2SZI9</accession>
<organism evidence="1 2">
    <name type="scientific">Entomophthora muscae</name>
    <dbReference type="NCBI Taxonomy" id="34485"/>
    <lineage>
        <taxon>Eukaryota</taxon>
        <taxon>Fungi</taxon>
        <taxon>Fungi incertae sedis</taxon>
        <taxon>Zoopagomycota</taxon>
        <taxon>Entomophthoromycotina</taxon>
        <taxon>Entomophthoromycetes</taxon>
        <taxon>Entomophthorales</taxon>
        <taxon>Entomophthoraceae</taxon>
        <taxon>Entomophthora</taxon>
    </lineage>
</organism>
<sequence>MLDLLQRDPKLPLTQVWKQLARHSIWVSERMVQLWMYGKVASVRVLTNVAGDQWDGAEDFPYDNAIESTDKEHLLGKLQNEIKKEEKYILLDNTLDLYRLDCGRDLVELNLGVGHVLDGFKTLDTLTVR</sequence>
<name>A0ACC2SZI9_9FUNG</name>
<reference evidence="1" key="1">
    <citation type="submission" date="2022-04" db="EMBL/GenBank/DDBJ databases">
        <title>Genome of the entomopathogenic fungus Entomophthora muscae.</title>
        <authorList>
            <person name="Elya C."/>
            <person name="Lovett B.R."/>
            <person name="Lee E."/>
            <person name="Macias A.M."/>
            <person name="Hajek A.E."/>
            <person name="De Bivort B.L."/>
            <person name="Kasson M.T."/>
            <person name="De Fine Licht H.H."/>
            <person name="Stajich J.E."/>
        </authorList>
    </citation>
    <scope>NUCLEOTIDE SEQUENCE</scope>
    <source>
        <strain evidence="1">Berkeley</strain>
    </source>
</reference>
<evidence type="ECO:0000313" key="2">
    <source>
        <dbReference type="Proteomes" id="UP001165960"/>
    </source>
</evidence>